<dbReference type="InterPro" id="IPR009288">
    <property type="entry name" value="AIG2-like_dom"/>
</dbReference>
<dbReference type="Gene3D" id="3.10.490.10">
    <property type="entry name" value="Gamma-glutamyl cyclotransferase-like"/>
    <property type="match status" value="1"/>
</dbReference>
<sequence>METKCQYECFICKKSFTNEMLLGEHFLQNHDINSLIEAEIPKIKFNDYDNLDPNVNMIFVYGTLRPDSTKAWSKTLYKIGKVTTEKATISHACLFREDEKQYPTVIYSEKENSKEDIVHGYLITSTDFKKLLECADDIECCPKLYQRIIVDCKLKDKNVKAYLYTKIFNPSMTRIMSGDFMNQ</sequence>
<reference evidence="3" key="1">
    <citation type="submission" date="2018-10" db="EMBL/GenBank/DDBJ databases">
        <title>Hidden diversity of soil giant viruses.</title>
        <authorList>
            <person name="Schulz F."/>
            <person name="Alteio L."/>
            <person name="Goudeau D."/>
            <person name="Ryan E.M."/>
            <person name="Malmstrom R.R."/>
            <person name="Blanchard J."/>
            <person name="Woyke T."/>
        </authorList>
    </citation>
    <scope>NUCLEOTIDE SEQUENCE</scope>
    <source>
        <strain evidence="3">EDV1</strain>
    </source>
</reference>
<protein>
    <recommendedName>
        <fullName evidence="2">C2H2-type domain-containing protein</fullName>
    </recommendedName>
</protein>
<keyword evidence="1" id="KW-0863">Zinc-finger</keyword>
<dbReference type="Pfam" id="PF06094">
    <property type="entry name" value="GGACT"/>
    <property type="match status" value="1"/>
</dbReference>
<feature type="domain" description="C2H2-type" evidence="2">
    <location>
        <begin position="7"/>
        <end position="30"/>
    </location>
</feature>
<keyword evidence="1" id="KW-0862">Zinc</keyword>
<accession>A0A3G4ZYA9</accession>
<evidence type="ECO:0000259" key="2">
    <source>
        <dbReference type="PROSITE" id="PS50157"/>
    </source>
</evidence>
<dbReference type="InterPro" id="IPR013087">
    <property type="entry name" value="Znf_C2H2_type"/>
</dbReference>
<evidence type="ECO:0000256" key="1">
    <source>
        <dbReference type="PROSITE-ProRule" id="PRU00042"/>
    </source>
</evidence>
<dbReference type="InterPro" id="IPR036568">
    <property type="entry name" value="GGCT-like_sf"/>
</dbReference>
<dbReference type="PROSITE" id="PS50157">
    <property type="entry name" value="ZINC_FINGER_C2H2_2"/>
    <property type="match status" value="1"/>
</dbReference>
<dbReference type="PROSITE" id="PS00028">
    <property type="entry name" value="ZINC_FINGER_C2H2_1"/>
    <property type="match status" value="1"/>
</dbReference>
<dbReference type="InterPro" id="IPR013024">
    <property type="entry name" value="GGCT-like"/>
</dbReference>
<dbReference type="CDD" id="cd06661">
    <property type="entry name" value="GGCT_like"/>
    <property type="match status" value="1"/>
</dbReference>
<dbReference type="SUPFAM" id="SSF110857">
    <property type="entry name" value="Gamma-glutamyl cyclotransferase-like"/>
    <property type="match status" value="1"/>
</dbReference>
<name>A0A3G4ZYA9_9VIRU</name>
<evidence type="ECO:0000313" key="3">
    <source>
        <dbReference type="EMBL" id="AYV78389.1"/>
    </source>
</evidence>
<organism evidence="3">
    <name type="scientific">Edafosvirus sp</name>
    <dbReference type="NCBI Taxonomy" id="2487765"/>
    <lineage>
        <taxon>Viruses</taxon>
        <taxon>Varidnaviria</taxon>
        <taxon>Bamfordvirae</taxon>
        <taxon>Nucleocytoviricota</taxon>
        <taxon>Megaviricetes</taxon>
        <taxon>Imitervirales</taxon>
        <taxon>Mimiviridae</taxon>
        <taxon>Klosneuvirinae</taxon>
    </lineage>
</organism>
<dbReference type="GO" id="GO:0008270">
    <property type="term" value="F:zinc ion binding"/>
    <property type="evidence" value="ECO:0007669"/>
    <property type="project" value="UniProtKB-KW"/>
</dbReference>
<gene>
    <name evidence="3" type="ORF">Edafosvirus11_24</name>
</gene>
<dbReference type="EMBL" id="MK072076">
    <property type="protein sequence ID" value="AYV78389.1"/>
    <property type="molecule type" value="Genomic_DNA"/>
</dbReference>
<keyword evidence="1" id="KW-0479">Metal-binding</keyword>
<proteinExistence type="predicted"/>